<evidence type="ECO:0000313" key="1">
    <source>
        <dbReference type="EMBL" id="KAL0567207.1"/>
    </source>
</evidence>
<gene>
    <name evidence="1" type="ORF">V5O48_014781</name>
</gene>
<name>A0ABR3EWB1_9AGAR</name>
<dbReference type="InterPro" id="IPR032675">
    <property type="entry name" value="LRR_dom_sf"/>
</dbReference>
<protein>
    <recommendedName>
        <fullName evidence="3">F-box domain-containing protein</fullName>
    </recommendedName>
</protein>
<comment type="caution">
    <text evidence="1">The sequence shown here is derived from an EMBL/GenBank/DDBJ whole genome shotgun (WGS) entry which is preliminary data.</text>
</comment>
<proteinExistence type="predicted"/>
<sequence>MTSSHTTSSHAPTLRCKTCDVCNVHFEGIISPDVDLQLLRCPTAISEKETAIQDEWLQSDEQLLEEQEQKIHFQEAVLQKMYAGRAIVCSRIWKRRSLKGAVRRTPVEILNLIFKLACSEEKYDWRDRPVYPISLFSDDSRNIPGVLSEVCYLWRSVVQNTSDLWTDLCIMVPRTPSEENHLQQILDRSGSRPLKLSVEIGPWMVTRSPPPHVAVLCSALSRAGDLHISFDIVGGLDLTGVTYPHLKRVRLHAHSAFDMVGRYSYSRPQVQALVQAPQLETFSTNDFNDLGRDEIYPRSTISAFECHGQGSLTQAHLMELVARCPGIRSLNIMLRGSSFRYGPSQQPLLLPRLERLVYNYDTSDRTVFLDTITAPSLTDLTVPADPAGEFTAGLLRFIERSGCRLLSLDCNLPWEFDGKSLESGWPAILTRTPDLKSLRVKMSASRSWNGQDPFEELRSVLKDTTFARALTSLRISASAGGWRDLERQEMEDVARRFLGLAESRSPLDHALAVEPLQVAVLHLDRMHSGWGEVGTIPLTGALESQRQALVNSGMECTVVFPPVSIN</sequence>
<dbReference type="Proteomes" id="UP001465976">
    <property type="component" value="Unassembled WGS sequence"/>
</dbReference>
<dbReference type="Gene3D" id="3.80.10.10">
    <property type="entry name" value="Ribonuclease Inhibitor"/>
    <property type="match status" value="1"/>
</dbReference>
<accession>A0ABR3EWB1</accession>
<organism evidence="1 2">
    <name type="scientific">Marasmius crinis-equi</name>
    <dbReference type="NCBI Taxonomy" id="585013"/>
    <lineage>
        <taxon>Eukaryota</taxon>
        <taxon>Fungi</taxon>
        <taxon>Dikarya</taxon>
        <taxon>Basidiomycota</taxon>
        <taxon>Agaricomycotina</taxon>
        <taxon>Agaricomycetes</taxon>
        <taxon>Agaricomycetidae</taxon>
        <taxon>Agaricales</taxon>
        <taxon>Marasmiineae</taxon>
        <taxon>Marasmiaceae</taxon>
        <taxon>Marasmius</taxon>
    </lineage>
</organism>
<evidence type="ECO:0000313" key="2">
    <source>
        <dbReference type="Proteomes" id="UP001465976"/>
    </source>
</evidence>
<evidence type="ECO:0008006" key="3">
    <source>
        <dbReference type="Google" id="ProtNLM"/>
    </source>
</evidence>
<keyword evidence="2" id="KW-1185">Reference proteome</keyword>
<dbReference type="EMBL" id="JBAHYK010001646">
    <property type="protein sequence ID" value="KAL0567207.1"/>
    <property type="molecule type" value="Genomic_DNA"/>
</dbReference>
<reference evidence="1 2" key="1">
    <citation type="submission" date="2024-02" db="EMBL/GenBank/DDBJ databases">
        <title>A draft genome for the cacao thread blight pathogen Marasmius crinis-equi.</title>
        <authorList>
            <person name="Cohen S.P."/>
            <person name="Baruah I.K."/>
            <person name="Amoako-Attah I."/>
            <person name="Bukari Y."/>
            <person name="Meinhardt L.W."/>
            <person name="Bailey B.A."/>
        </authorList>
    </citation>
    <scope>NUCLEOTIDE SEQUENCE [LARGE SCALE GENOMIC DNA]</scope>
    <source>
        <strain evidence="1 2">GH-76</strain>
    </source>
</reference>